<dbReference type="Proteomes" id="UP000442533">
    <property type="component" value="Unassembled WGS sequence"/>
</dbReference>
<name>A0A844HBH5_9RHOB</name>
<protein>
    <submittedName>
        <fullName evidence="1">Uncharacterized protein</fullName>
    </submittedName>
</protein>
<dbReference type="EMBL" id="WMIF01000056">
    <property type="protein sequence ID" value="MTH36638.1"/>
    <property type="molecule type" value="Genomic_DNA"/>
</dbReference>
<reference evidence="1 2" key="1">
    <citation type="submission" date="2019-11" db="EMBL/GenBank/DDBJ databases">
        <authorList>
            <person name="Dong K."/>
        </authorList>
    </citation>
    <scope>NUCLEOTIDE SEQUENCE [LARGE SCALE GENOMIC DNA]</scope>
    <source>
        <strain evidence="1 2">JCM 17370</strain>
    </source>
</reference>
<evidence type="ECO:0000313" key="1">
    <source>
        <dbReference type="EMBL" id="MTH36638.1"/>
    </source>
</evidence>
<accession>A0A844HBH5</accession>
<organism evidence="1 2">
    <name type="scientific">Paracoccus limosus</name>
    <dbReference type="NCBI Taxonomy" id="913252"/>
    <lineage>
        <taxon>Bacteria</taxon>
        <taxon>Pseudomonadati</taxon>
        <taxon>Pseudomonadota</taxon>
        <taxon>Alphaproteobacteria</taxon>
        <taxon>Rhodobacterales</taxon>
        <taxon>Paracoccaceae</taxon>
        <taxon>Paracoccus</taxon>
    </lineage>
</organism>
<dbReference type="AlphaFoldDB" id="A0A844HBH5"/>
<sequence length="111" mass="12448">MIKGGKEVQKVVSYLAHEHSGACGNEITVGEHDCRDTTADHITARIEDEGDESEFDEYADAFERDADTIAYLNIEDLTEEHLMSGDFQIETDDGIDMLRKHIRKLMSQSAA</sequence>
<comment type="caution">
    <text evidence="1">The sequence shown here is derived from an EMBL/GenBank/DDBJ whole genome shotgun (WGS) entry which is preliminary data.</text>
</comment>
<evidence type="ECO:0000313" key="2">
    <source>
        <dbReference type="Proteomes" id="UP000442533"/>
    </source>
</evidence>
<keyword evidence="2" id="KW-1185">Reference proteome</keyword>
<proteinExistence type="predicted"/>
<gene>
    <name evidence="1" type="ORF">GL279_18865</name>
</gene>